<protein>
    <submittedName>
        <fullName evidence="1">NTPase/helicase</fullName>
    </submittedName>
</protein>
<gene>
    <name evidence="1" type="ORF">PGCG_00355</name>
</gene>
<name>A0AC59EXL5_9VIRU</name>
<evidence type="ECO:0000313" key="1">
    <source>
        <dbReference type="EMBL" id="AGM15666.1"/>
    </source>
</evidence>
<dbReference type="EMBL" id="KC662249">
    <property type="protein sequence ID" value="AGM15666.1"/>
    <property type="molecule type" value="Genomic_DNA"/>
</dbReference>
<reference evidence="1 2" key="1">
    <citation type="journal article" date="2013" name="Proc. Natl. Acad. Sci. U.S.A.">
        <title>Genome of Phaeocystis globosa virus PgV-16T highlights the common ancestry of the largest known DNA viruses infecting eukaryotes.</title>
        <authorList>
            <person name="Santini S."/>
            <person name="Jeudy S."/>
            <person name="Bartoli J."/>
            <person name="Poirot O."/>
            <person name="Lescot M."/>
            <person name="Abergel C."/>
            <person name="Barbe V."/>
            <person name="Wommack K.E."/>
            <person name="Noordeloos A.A."/>
            <person name="Brussaard C.P."/>
            <person name="Claverie J.M."/>
        </authorList>
    </citation>
    <scope>NUCLEOTIDE SEQUENCE [LARGE SCALE GENOMIC DNA]</scope>
    <source>
        <strain evidence="1 2">16T</strain>
    </source>
</reference>
<proteinExistence type="predicted"/>
<accession>A0AC59EXL5</accession>
<keyword evidence="2" id="KW-1185">Reference proteome</keyword>
<dbReference type="Proteomes" id="UP000204225">
    <property type="component" value="Segment"/>
</dbReference>
<sequence length="507" mass="58851">MSCEICCEKFNKSLNAKVTCICGFDACKTCVRTYLLSTAKDPHCMKCKNRWSSKFVVDNLNRSYVNGDYKKHRKILLVDREISKTPELMHLVERKRLIEDKNKELKKVNEEEKAAKKVYYAILTKRKQIDQEILAIEKGDTKTERKKFIMPCPADNCKGYLSTQYKCEVCKLYTCPDCYEIVGYTKEDEHTCIESNLQSAALIKKETKGCPQCGVRIYKISGCNQMWCTECKVAFNWNTGSIEHGGQIHNPHYYQYLREQNNGETPPRNPGDILCGGIIRYEHLRGLNGYLKNFNKPEWFDTLKTDEVIAEFIDKFQINEVRHFTVMMMHLHLLINHITTMNLRLSREKVRSLNNNDHLTVLYIMGGKTKEELSSDIMKHDTARKKETEMLNVYELLSVVGIEKYNHLSEIYKTHSQQEDFVINGLITVIHAIISLITEYNTLIEYCNRQAVDISKTYNKSVTVIKYLPHKFDYGLRHGRFREEDLKGLFINPKGNNAEASSSSDNK</sequence>
<evidence type="ECO:0000313" key="2">
    <source>
        <dbReference type="Proteomes" id="UP000204225"/>
    </source>
</evidence>
<organism evidence="1 2">
    <name type="scientific">Phaeocystis globosa virus PgV-16T</name>
    <dbReference type="NCBI Taxonomy" id="3071227"/>
    <lineage>
        <taxon>Viruses</taxon>
        <taxon>Varidnaviria</taxon>
        <taxon>Bamfordvirae</taxon>
        <taxon>Nucleocytoviricota</taxon>
        <taxon>Megaviricetes</taxon>
        <taxon>Imitervirales</taxon>
        <taxon>Mesomimiviridae</taxon>
        <taxon>Tethysvirus</taxon>
        <taxon>Tethysvirus hollandense</taxon>
    </lineage>
</organism>